<name>A0A5C5Z232_9BACT</name>
<gene>
    <name evidence="1" type="ORF">CA13_28620</name>
</gene>
<reference evidence="1 2" key="1">
    <citation type="submission" date="2019-02" db="EMBL/GenBank/DDBJ databases">
        <title>Deep-cultivation of Planctomycetes and their phenomic and genomic characterization uncovers novel biology.</title>
        <authorList>
            <person name="Wiegand S."/>
            <person name="Jogler M."/>
            <person name="Boedeker C."/>
            <person name="Pinto D."/>
            <person name="Vollmers J."/>
            <person name="Rivas-Marin E."/>
            <person name="Kohn T."/>
            <person name="Peeters S.H."/>
            <person name="Heuer A."/>
            <person name="Rast P."/>
            <person name="Oberbeckmann S."/>
            <person name="Bunk B."/>
            <person name="Jeske O."/>
            <person name="Meyerdierks A."/>
            <person name="Storesund J.E."/>
            <person name="Kallscheuer N."/>
            <person name="Luecker S."/>
            <person name="Lage O.M."/>
            <person name="Pohl T."/>
            <person name="Merkel B.J."/>
            <person name="Hornburger P."/>
            <person name="Mueller R.-W."/>
            <person name="Bruemmer F."/>
            <person name="Labrenz M."/>
            <person name="Spormann A.M."/>
            <person name="Op Den Camp H."/>
            <person name="Overmann J."/>
            <person name="Amann R."/>
            <person name="Jetten M.S.M."/>
            <person name="Mascher T."/>
            <person name="Medema M.H."/>
            <person name="Devos D.P."/>
            <person name="Kaster A.-K."/>
            <person name="Ovreas L."/>
            <person name="Rohde M."/>
            <person name="Galperin M.Y."/>
            <person name="Jogler C."/>
        </authorList>
    </citation>
    <scope>NUCLEOTIDE SEQUENCE [LARGE SCALE GENOMIC DNA]</scope>
    <source>
        <strain evidence="1 2">CA13</strain>
    </source>
</reference>
<keyword evidence="2" id="KW-1185">Reference proteome</keyword>
<dbReference type="RefSeq" id="WP_419194279.1">
    <property type="nucleotide sequence ID" value="NZ_SJPJ01000001.1"/>
</dbReference>
<evidence type="ECO:0000313" key="1">
    <source>
        <dbReference type="EMBL" id="TWT81409.1"/>
    </source>
</evidence>
<protein>
    <submittedName>
        <fullName evidence="1">Uncharacterized protein</fullName>
    </submittedName>
</protein>
<sequence>MAKKKAVGFDVESILEDLTELPDPRLHVNQRHLLGEVIVISNNRLLGPDNMVSADNYHCLSGYAEDPVGWRSRHPFHCIYNCAMDRQSGYMCSLDGIQWKNEEGRPYDTSSTSYTE</sequence>
<proteinExistence type="predicted"/>
<organism evidence="1 2">
    <name type="scientific">Novipirellula herctigrandis</name>
    <dbReference type="NCBI Taxonomy" id="2527986"/>
    <lineage>
        <taxon>Bacteria</taxon>
        <taxon>Pseudomonadati</taxon>
        <taxon>Planctomycetota</taxon>
        <taxon>Planctomycetia</taxon>
        <taxon>Pirellulales</taxon>
        <taxon>Pirellulaceae</taxon>
        <taxon>Novipirellula</taxon>
    </lineage>
</organism>
<comment type="caution">
    <text evidence="1">The sequence shown here is derived from an EMBL/GenBank/DDBJ whole genome shotgun (WGS) entry which is preliminary data.</text>
</comment>
<accession>A0A5C5Z232</accession>
<dbReference type="Proteomes" id="UP000315010">
    <property type="component" value="Unassembled WGS sequence"/>
</dbReference>
<dbReference type="AlphaFoldDB" id="A0A5C5Z232"/>
<evidence type="ECO:0000313" key="2">
    <source>
        <dbReference type="Proteomes" id="UP000315010"/>
    </source>
</evidence>
<dbReference type="EMBL" id="SJPJ01000001">
    <property type="protein sequence ID" value="TWT81409.1"/>
    <property type="molecule type" value="Genomic_DNA"/>
</dbReference>